<comment type="caution">
    <text evidence="1">The sequence shown here is derived from an EMBL/GenBank/DDBJ whole genome shotgun (WGS) entry which is preliminary data.</text>
</comment>
<name>A0A8J6KAE2_ELECQ</name>
<gene>
    <name evidence="1" type="ORF">GDO78_010087</name>
</gene>
<protein>
    <submittedName>
        <fullName evidence="1">Uncharacterized protein</fullName>
    </submittedName>
</protein>
<evidence type="ECO:0000313" key="2">
    <source>
        <dbReference type="Proteomes" id="UP000770717"/>
    </source>
</evidence>
<sequence length="101" mass="11271">MKFPVLSKEELRLQPKLGNEVTKTNLICQFSAVNNGLDGIEYRAQISFPKTGKSTKMKATIGRSSCTNRFWPSAEENRNQIAVCYGMVGLLLKKCHSGTFL</sequence>
<dbReference type="AlphaFoldDB" id="A0A8J6KAE2"/>
<dbReference type="EMBL" id="WNTK01000005">
    <property type="protein sequence ID" value="KAG9484520.1"/>
    <property type="molecule type" value="Genomic_DNA"/>
</dbReference>
<keyword evidence="2" id="KW-1185">Reference proteome</keyword>
<reference evidence="1" key="1">
    <citation type="thesis" date="2020" institute="ProQuest LLC" country="789 East Eisenhower Parkway, Ann Arbor, MI, USA">
        <title>Comparative Genomics and Chromosome Evolution.</title>
        <authorList>
            <person name="Mudd A.B."/>
        </authorList>
    </citation>
    <scope>NUCLEOTIDE SEQUENCE</scope>
    <source>
        <strain evidence="1">HN-11 Male</strain>
        <tissue evidence="1">Kidney and liver</tissue>
    </source>
</reference>
<accession>A0A8J6KAE2</accession>
<evidence type="ECO:0000313" key="1">
    <source>
        <dbReference type="EMBL" id="KAG9484520.1"/>
    </source>
</evidence>
<dbReference type="Proteomes" id="UP000770717">
    <property type="component" value="Unassembled WGS sequence"/>
</dbReference>
<organism evidence="1 2">
    <name type="scientific">Eleutherodactylus coqui</name>
    <name type="common">Puerto Rican coqui</name>
    <dbReference type="NCBI Taxonomy" id="57060"/>
    <lineage>
        <taxon>Eukaryota</taxon>
        <taxon>Metazoa</taxon>
        <taxon>Chordata</taxon>
        <taxon>Craniata</taxon>
        <taxon>Vertebrata</taxon>
        <taxon>Euteleostomi</taxon>
        <taxon>Amphibia</taxon>
        <taxon>Batrachia</taxon>
        <taxon>Anura</taxon>
        <taxon>Neobatrachia</taxon>
        <taxon>Hyloidea</taxon>
        <taxon>Eleutherodactylidae</taxon>
        <taxon>Eleutherodactylinae</taxon>
        <taxon>Eleutherodactylus</taxon>
        <taxon>Eleutherodactylus</taxon>
    </lineage>
</organism>
<proteinExistence type="predicted"/>